<dbReference type="SUPFAM" id="SSF53335">
    <property type="entry name" value="S-adenosyl-L-methionine-dependent methyltransferases"/>
    <property type="match status" value="1"/>
</dbReference>
<sequence>MPEPSSTASAEPDELRKPGHWLLAKLGKRVLRPGGLELSRRLLAAAAPTATDRIVEFGPGPGKTAEILLAAQPAQYTGVELNPDTPQTLTALIESQPQARIVHADAKATGLDNESADLVVGEAMLTMQSMEDKRAIMAEAFRLLAPGGRYAIQELGFRPDDCPQAVMNELCQTMSRLIKVGARPLTLQGWCQMLEECGFEVETRLTNPMLLLEPRRIIADEGLLRAFRFFINVRRNPAARTRIRAMRQAFRDNQEHLHAVAIVARKPRR</sequence>
<reference evidence="2 3" key="1">
    <citation type="submission" date="2020-10" db="EMBL/GenBank/DDBJ databases">
        <title>Trueperella pecoris sp. nov. isolated from bovine and porcine specimens.</title>
        <authorList>
            <person name="Schoenecker L."/>
            <person name="Schnydrig P."/>
            <person name="Brodard I."/>
            <person name="Thomann A."/>
            <person name="Hemphill A."/>
            <person name="Rodriguez-Campos S."/>
            <person name="Perreten V."/>
            <person name="Jores J."/>
            <person name="Kittl S."/>
        </authorList>
    </citation>
    <scope>NUCLEOTIDE SEQUENCE [LARGE SCALE GENOMIC DNA]</scope>
    <source>
        <strain evidence="2 3">15A0121</strain>
    </source>
</reference>
<keyword evidence="3" id="KW-1185">Reference proteome</keyword>
<dbReference type="Gene3D" id="3.40.50.150">
    <property type="entry name" value="Vaccinia Virus protein VP39"/>
    <property type="match status" value="1"/>
</dbReference>
<dbReference type="InterPro" id="IPR050508">
    <property type="entry name" value="Methyltransf_Superfamily"/>
</dbReference>
<dbReference type="EMBL" id="CP063213">
    <property type="protein sequence ID" value="QOR46590.1"/>
    <property type="molecule type" value="Genomic_DNA"/>
</dbReference>
<dbReference type="InterPro" id="IPR041698">
    <property type="entry name" value="Methyltransf_25"/>
</dbReference>
<dbReference type="PANTHER" id="PTHR42912:SF95">
    <property type="entry name" value="METHYLTRANSFERASE TYPE 11 DOMAIN-CONTAINING PROTEIN"/>
    <property type="match status" value="1"/>
</dbReference>
<evidence type="ECO:0000313" key="3">
    <source>
        <dbReference type="Proteomes" id="UP000595053"/>
    </source>
</evidence>
<name>A0A7M1QX30_9ACTO</name>
<dbReference type="InterPro" id="IPR029063">
    <property type="entry name" value="SAM-dependent_MTases_sf"/>
</dbReference>
<gene>
    <name evidence="2" type="ORF">INS88_01635</name>
</gene>
<dbReference type="GO" id="GO:0008168">
    <property type="term" value="F:methyltransferase activity"/>
    <property type="evidence" value="ECO:0007669"/>
    <property type="project" value="UniProtKB-KW"/>
</dbReference>
<keyword evidence="2" id="KW-0489">Methyltransferase</keyword>
<evidence type="ECO:0000313" key="2">
    <source>
        <dbReference type="EMBL" id="QOR46590.1"/>
    </source>
</evidence>
<proteinExistence type="predicted"/>
<dbReference type="CDD" id="cd02440">
    <property type="entry name" value="AdoMet_MTases"/>
    <property type="match status" value="1"/>
</dbReference>
<dbReference type="GO" id="GO:0032259">
    <property type="term" value="P:methylation"/>
    <property type="evidence" value="ECO:0007669"/>
    <property type="project" value="UniProtKB-KW"/>
</dbReference>
<accession>A0A7M1QX30</accession>
<organism evidence="2 3">
    <name type="scientific">Trueperella pecoris</name>
    <dbReference type="NCBI Taxonomy" id="2733571"/>
    <lineage>
        <taxon>Bacteria</taxon>
        <taxon>Bacillati</taxon>
        <taxon>Actinomycetota</taxon>
        <taxon>Actinomycetes</taxon>
        <taxon>Actinomycetales</taxon>
        <taxon>Actinomycetaceae</taxon>
        <taxon>Trueperella</taxon>
    </lineage>
</organism>
<dbReference type="PANTHER" id="PTHR42912">
    <property type="entry name" value="METHYLTRANSFERASE"/>
    <property type="match status" value="1"/>
</dbReference>
<dbReference type="AlphaFoldDB" id="A0A7M1QX30"/>
<protein>
    <submittedName>
        <fullName evidence="2">Methyltransferase domain-containing protein</fullName>
    </submittedName>
</protein>
<dbReference type="Pfam" id="PF13649">
    <property type="entry name" value="Methyltransf_25"/>
    <property type="match status" value="1"/>
</dbReference>
<evidence type="ECO:0000259" key="1">
    <source>
        <dbReference type="Pfam" id="PF13649"/>
    </source>
</evidence>
<feature type="domain" description="Methyltransferase" evidence="1">
    <location>
        <begin position="54"/>
        <end position="148"/>
    </location>
</feature>
<keyword evidence="2" id="KW-0808">Transferase</keyword>
<dbReference type="Proteomes" id="UP000595053">
    <property type="component" value="Chromosome"/>
</dbReference>